<dbReference type="EMBL" id="JAASRN010000001">
    <property type="protein sequence ID" value="NIK73428.1"/>
    <property type="molecule type" value="Genomic_DNA"/>
</dbReference>
<keyword evidence="1" id="KW-0812">Transmembrane</keyword>
<keyword evidence="1" id="KW-0472">Membrane</keyword>
<comment type="caution">
    <text evidence="2">The sequence shown here is derived from an EMBL/GenBank/DDBJ whole genome shotgun (WGS) entry which is preliminary data.</text>
</comment>
<proteinExistence type="predicted"/>
<evidence type="ECO:0000313" key="3">
    <source>
        <dbReference type="Proteomes" id="UP000537126"/>
    </source>
</evidence>
<evidence type="ECO:0000313" key="2">
    <source>
        <dbReference type="EMBL" id="NIK73428.1"/>
    </source>
</evidence>
<evidence type="ECO:0000256" key="1">
    <source>
        <dbReference type="SAM" id="Phobius"/>
    </source>
</evidence>
<keyword evidence="3" id="KW-1185">Reference proteome</keyword>
<feature type="transmembrane region" description="Helical" evidence="1">
    <location>
        <begin position="67"/>
        <end position="87"/>
    </location>
</feature>
<dbReference type="RefSeq" id="WP_166918667.1">
    <property type="nucleotide sequence ID" value="NZ_JAASRN010000001.1"/>
</dbReference>
<accession>A0A846MPB8</accession>
<protein>
    <submittedName>
        <fullName evidence="2">Putative membrane protein</fullName>
    </submittedName>
</protein>
<feature type="transmembrane region" description="Helical" evidence="1">
    <location>
        <begin position="34"/>
        <end position="61"/>
    </location>
</feature>
<dbReference type="Proteomes" id="UP000537126">
    <property type="component" value="Unassembled WGS sequence"/>
</dbReference>
<dbReference type="AlphaFoldDB" id="A0A846MPB8"/>
<organism evidence="2 3">
    <name type="scientific">Thermonema lapsum</name>
    <dbReference type="NCBI Taxonomy" id="28195"/>
    <lineage>
        <taxon>Bacteria</taxon>
        <taxon>Pseudomonadati</taxon>
        <taxon>Bacteroidota</taxon>
        <taxon>Cytophagia</taxon>
        <taxon>Cytophagales</taxon>
        <taxon>Thermonemataceae</taxon>
        <taxon>Thermonema</taxon>
    </lineage>
</organism>
<gene>
    <name evidence="2" type="ORF">FHS56_000914</name>
</gene>
<keyword evidence="1" id="KW-1133">Transmembrane helix</keyword>
<sequence>MSELKELLKDYLLLRYEQGKLDIEERIDKVAHSLVSLLFISSLLSSALLFISLGIAFWINARLHSDFLGFLIVGGMSLLLLLLFFFFRTKFPFYQRLVDKVKENIHVS</sequence>
<name>A0A846MPB8_9BACT</name>
<reference evidence="2 3" key="1">
    <citation type="submission" date="2020-03" db="EMBL/GenBank/DDBJ databases">
        <title>Genomic Encyclopedia of Type Strains, Phase IV (KMG-IV): sequencing the most valuable type-strain genomes for metagenomic binning, comparative biology and taxonomic classification.</title>
        <authorList>
            <person name="Goeker M."/>
        </authorList>
    </citation>
    <scope>NUCLEOTIDE SEQUENCE [LARGE SCALE GENOMIC DNA]</scope>
    <source>
        <strain evidence="2 3">DSM 5718</strain>
    </source>
</reference>